<accession>A0A347VKC3</accession>
<dbReference type="EMBL" id="JRMP02000003">
    <property type="protein sequence ID" value="TLD95241.1"/>
    <property type="molecule type" value="Genomic_DNA"/>
</dbReference>
<keyword evidence="7 10" id="KW-0472">Membrane</keyword>
<evidence type="ECO:0000256" key="9">
    <source>
        <dbReference type="ARBA" id="ARBA00023237"/>
    </source>
</evidence>
<dbReference type="AlphaFoldDB" id="A0A347VKC3"/>
<evidence type="ECO:0000313" key="14">
    <source>
        <dbReference type="Proteomes" id="UP000029714"/>
    </source>
</evidence>
<name>A0A347VKC3_9HELI</name>
<dbReference type="InterPro" id="IPR000531">
    <property type="entry name" value="Beta-barrel_TonB"/>
</dbReference>
<comment type="similarity">
    <text evidence="10">Belongs to the TonB-dependent receptor family.</text>
</comment>
<keyword evidence="4 10" id="KW-0812">Transmembrane</keyword>
<dbReference type="PROSITE" id="PS52016">
    <property type="entry name" value="TONB_DEPENDENT_REC_3"/>
    <property type="match status" value="1"/>
</dbReference>
<evidence type="ECO:0000256" key="2">
    <source>
        <dbReference type="ARBA" id="ARBA00022448"/>
    </source>
</evidence>
<evidence type="ECO:0000313" key="15">
    <source>
        <dbReference type="Proteomes" id="UP000477070"/>
    </source>
</evidence>
<reference evidence="13 14" key="2">
    <citation type="journal article" date="2016" name="Infect. Immun.">
        <title>Helicobacter saguini, a Novel Helicobacter Isolated from Cotton-Top Tamarins with Ulcerative Colitis, Has Proinflammatory Properties and Induces Typhlocolitis and Dysplasia in Gnotobiotic IL-10-/- Mice.</title>
        <authorList>
            <person name="Shen Z."/>
            <person name="Mannion A."/>
            <person name="Whary M.T."/>
            <person name="Muthupalani S."/>
            <person name="Sheh A."/>
            <person name="Feng Y."/>
            <person name="Gong G."/>
            <person name="Vandamme P."/>
            <person name="Holcombe H.R."/>
            <person name="Paster B.J."/>
            <person name="Fox J.G."/>
        </authorList>
    </citation>
    <scope>NUCLEOTIDE SEQUENCE [LARGE SCALE GENOMIC DNA]</scope>
    <source>
        <strain evidence="13 14">MIT 97-6194</strain>
    </source>
</reference>
<proteinExistence type="inferred from homology"/>
<comment type="subcellular location">
    <subcellularLocation>
        <location evidence="1 10">Cell outer membrane</location>
        <topology evidence="1 10">Multi-pass membrane protein</topology>
    </subcellularLocation>
</comment>
<protein>
    <submittedName>
        <fullName evidence="13">TonB-dependent receptor</fullName>
    </submittedName>
</protein>
<dbReference type="GO" id="GO:0044718">
    <property type="term" value="P:siderophore transmembrane transport"/>
    <property type="evidence" value="ECO:0007669"/>
    <property type="project" value="TreeGrafter"/>
</dbReference>
<keyword evidence="14" id="KW-1185">Reference proteome</keyword>
<dbReference type="RefSeq" id="WP_081948374.1">
    <property type="nucleotide sequence ID" value="NZ_QBIX01000001.1"/>
</dbReference>
<keyword evidence="9 10" id="KW-0998">Cell outer membrane</keyword>
<comment type="caution">
    <text evidence="13">The sequence shown here is derived from an EMBL/GenBank/DDBJ whole genome shotgun (WGS) entry which is preliminary data.</text>
</comment>
<dbReference type="OrthoDB" id="5389752at2"/>
<dbReference type="Proteomes" id="UP000477070">
    <property type="component" value="Unassembled WGS sequence"/>
</dbReference>
<dbReference type="PANTHER" id="PTHR30069">
    <property type="entry name" value="TONB-DEPENDENT OUTER MEMBRANE RECEPTOR"/>
    <property type="match status" value="1"/>
</dbReference>
<keyword evidence="2 10" id="KW-0813">Transport</keyword>
<dbReference type="EMBL" id="QBIU01000002">
    <property type="protein sequence ID" value="MWV70284.1"/>
    <property type="molecule type" value="Genomic_DNA"/>
</dbReference>
<organism evidence="13 14">
    <name type="scientific">Helicobacter saguini</name>
    <dbReference type="NCBI Taxonomy" id="1548018"/>
    <lineage>
        <taxon>Bacteria</taxon>
        <taxon>Pseudomonadati</taxon>
        <taxon>Campylobacterota</taxon>
        <taxon>Epsilonproteobacteria</taxon>
        <taxon>Campylobacterales</taxon>
        <taxon>Helicobacteraceae</taxon>
        <taxon>Helicobacter</taxon>
    </lineage>
</organism>
<reference evidence="13 14" key="1">
    <citation type="journal article" date="2014" name="Genome Announc.">
        <title>Draft genome sequences of eight enterohepatic helicobacter species isolated from both laboratory and wild rodents.</title>
        <authorList>
            <person name="Sheh A."/>
            <person name="Shen Z."/>
            <person name="Fox J.G."/>
        </authorList>
    </citation>
    <scope>NUCLEOTIDE SEQUENCE [LARGE SCALE GENOMIC DNA]</scope>
    <source>
        <strain evidence="13 14">MIT 97-6194</strain>
    </source>
</reference>
<feature type="domain" description="TonB-dependent receptor-like beta-barrel" evidence="11">
    <location>
        <begin position="2"/>
        <end position="280"/>
    </location>
</feature>
<dbReference type="STRING" id="1548018.LS64_11730"/>
<evidence type="ECO:0000256" key="4">
    <source>
        <dbReference type="ARBA" id="ARBA00022692"/>
    </source>
</evidence>
<evidence type="ECO:0000256" key="5">
    <source>
        <dbReference type="ARBA" id="ARBA00022729"/>
    </source>
</evidence>
<dbReference type="InterPro" id="IPR036942">
    <property type="entry name" value="Beta-barrel_TonB_sf"/>
</dbReference>
<keyword evidence="6" id="KW-0798">TonB box</keyword>
<dbReference type="Proteomes" id="UP000029714">
    <property type="component" value="Unassembled WGS sequence"/>
</dbReference>
<reference evidence="13" key="3">
    <citation type="submission" date="2018-04" db="EMBL/GenBank/DDBJ databases">
        <authorList>
            <person name="Sheh A."/>
            <person name="Shen Z."/>
            <person name="Mannion A.J."/>
            <person name="Fox J.G."/>
        </authorList>
    </citation>
    <scope>NUCLEOTIDE SEQUENCE</scope>
    <source>
        <strain evidence="13">MIT 97-6194</strain>
    </source>
</reference>
<dbReference type="GO" id="GO:0015344">
    <property type="term" value="F:siderophore uptake transmembrane transporter activity"/>
    <property type="evidence" value="ECO:0007669"/>
    <property type="project" value="TreeGrafter"/>
</dbReference>
<dbReference type="GO" id="GO:0009279">
    <property type="term" value="C:cell outer membrane"/>
    <property type="evidence" value="ECO:0007669"/>
    <property type="project" value="UniProtKB-SubCell"/>
</dbReference>
<evidence type="ECO:0000256" key="7">
    <source>
        <dbReference type="ARBA" id="ARBA00023136"/>
    </source>
</evidence>
<evidence type="ECO:0000256" key="1">
    <source>
        <dbReference type="ARBA" id="ARBA00004571"/>
    </source>
</evidence>
<keyword evidence="3 10" id="KW-1134">Transmembrane beta strand</keyword>
<keyword evidence="5" id="KW-0732">Signal</keyword>
<evidence type="ECO:0000313" key="12">
    <source>
        <dbReference type="EMBL" id="MWV70284.1"/>
    </source>
</evidence>
<dbReference type="InterPro" id="IPR039426">
    <property type="entry name" value="TonB-dep_rcpt-like"/>
</dbReference>
<reference evidence="12 15" key="4">
    <citation type="submission" date="2019-12" db="EMBL/GenBank/DDBJ databases">
        <title>Multi-Generational Helicobacter saguini Isolates.</title>
        <authorList>
            <person name="Mannion A."/>
            <person name="Shen Z."/>
            <person name="Fox J.G."/>
        </authorList>
    </citation>
    <scope>NUCLEOTIDE SEQUENCE [LARGE SCALE GENOMIC DNA]</scope>
    <source>
        <strain evidence="12">16-048</strain>
        <strain evidence="15">16-048 (F4)</strain>
    </source>
</reference>
<evidence type="ECO:0000259" key="11">
    <source>
        <dbReference type="Pfam" id="PF00593"/>
    </source>
</evidence>
<gene>
    <name evidence="12" type="ORF">DCO61_09790</name>
    <name evidence="13" type="ORF">LS64_002445</name>
</gene>
<dbReference type="Pfam" id="PF00593">
    <property type="entry name" value="TonB_dep_Rec_b-barrel"/>
    <property type="match status" value="1"/>
</dbReference>
<evidence type="ECO:0000256" key="3">
    <source>
        <dbReference type="ARBA" id="ARBA00022452"/>
    </source>
</evidence>
<evidence type="ECO:0000256" key="10">
    <source>
        <dbReference type="PROSITE-ProRule" id="PRU01360"/>
    </source>
</evidence>
<dbReference type="Gene3D" id="2.40.170.20">
    <property type="entry name" value="TonB-dependent receptor, beta-barrel domain"/>
    <property type="match status" value="1"/>
</dbReference>
<evidence type="ECO:0000256" key="8">
    <source>
        <dbReference type="ARBA" id="ARBA00023170"/>
    </source>
</evidence>
<dbReference type="PANTHER" id="PTHR30069:SF29">
    <property type="entry name" value="HEMOGLOBIN AND HEMOGLOBIN-HAPTOGLOBIN-BINDING PROTEIN 1-RELATED"/>
    <property type="match status" value="1"/>
</dbReference>
<dbReference type="SUPFAM" id="SSF56935">
    <property type="entry name" value="Porins"/>
    <property type="match status" value="1"/>
</dbReference>
<evidence type="ECO:0000256" key="6">
    <source>
        <dbReference type="ARBA" id="ARBA00023077"/>
    </source>
</evidence>
<keyword evidence="8 13" id="KW-0675">Receptor</keyword>
<evidence type="ECO:0000313" key="13">
    <source>
        <dbReference type="EMBL" id="TLD95241.1"/>
    </source>
</evidence>
<sequence>MNFSPKFGINYIPLQSQTQNLVFKTSVGTGFRMPTMRDKYFTPAALIWSINPNLKHESAISFDIGGEYSLDSNILKGRLNASLYYFQIELDNMIYRAGNGSATAPTHYENAGKGRILGIESSLSLPLFVERLSLDATYTLTSARIIDNPINRATQGKQLIGIPLHMLNVSLNYSPLDSNDFIESRRASLDSNSALDSNGVLDSPLESRRSLESKRRAFRGLDGLYGSLWLYYAPAFYSDDINTTPLENTFQQYSTQFSLNAKIGYIFANGFDISLSATNITNYRYYDYFYQVAVTSLYAQVGYKY</sequence>